<evidence type="ECO:0000256" key="2">
    <source>
        <dbReference type="ARBA" id="ARBA00022475"/>
    </source>
</evidence>
<evidence type="ECO:0000256" key="7">
    <source>
        <dbReference type="ARBA" id="ARBA00023136"/>
    </source>
</evidence>
<dbReference type="Gene3D" id="3.40.50.2300">
    <property type="match status" value="2"/>
</dbReference>
<reference evidence="15" key="1">
    <citation type="submission" date="2025-08" db="UniProtKB">
        <authorList>
            <consortium name="RefSeq"/>
        </authorList>
    </citation>
    <scope>IDENTIFICATION</scope>
    <source>
        <tissue evidence="15">Blood</tissue>
    </source>
</reference>
<evidence type="ECO:0000313" key="14">
    <source>
        <dbReference type="Proteomes" id="UP001652622"/>
    </source>
</evidence>
<dbReference type="GO" id="GO:0004930">
    <property type="term" value="F:G protein-coupled receptor activity"/>
    <property type="evidence" value="ECO:0007669"/>
    <property type="project" value="UniProtKB-KW"/>
</dbReference>
<sequence length="848" mass="95598">MRVILLTLLLVILLWPRGSCQIRKAKCLLTLEENDVETQTYYKSGDYMISGIISAMQARFHPLSFDRSPSTKFSRKTSKFYWKFLPFLLATKDLNQNTNFLPNITLGYNIYENFYKVEMTTDPLLDLLSDGEANVPNYRCGRQRNTVAVVEDAETGISIQISTMLGTYKVPQISYSFASQILRDKTQFPFFYPMFPAEGVQYPGMVQLLLYFKWTLVGLLAPETDQGERFMRTMPSLMLRNGICAVIYEIFTLNVADVVLSSKQYRKWRGVNVFVYGSQSNSFANGMMIVEIILKTFQEPIIEKVWITTAYWDLNLVLMFGIVSIKYFGSCFSFLIPKRKQVNYDTVPTLYLFLLNFVEKSFACTSAKDGYSVKIWRRCRQREEVVALTKEEIDQILAMDSYFNYNTIWAVGRALNSAYISTSNRSKGNRGIKLHSFLQSSQFHNNSMDGVYLDEKGDLTVDLDILNWMVLPNSSVKRVKCGNLEKGASRDFKVLIDQKGIAQAEMLKPFPPSRCVESCHPGFMKVAQEGKPICCYDCRPCAEGTISTIEDAEKCTRCPAHQHPNINRDVCIPKTETFLSYQENLGIILASLALLLSLVTGLLLGIFIKFKGTPIVKANNRDLSYVLLIALLLSFLTSFLFIGQPRTATCLLQQTAFSNIFSVAISTVLAKTVMVVLAFLATKPGNKMQRWLGKSLSNSIIISCSGVQIVLCSFWLGTSPPFPDTDMHSQSAEIILQCNDGSVAMFYLALGYMGLLAVICFVVAFLARNLPGAFNEAKLITFSMLVFCSVWISFVPTYLSTKGKYMVAVQVFSILASSTGLLGCIFIPKCYIIFLRPDLNTKEHLMSK</sequence>
<dbReference type="InterPro" id="IPR000068">
    <property type="entry name" value="GPCR_3_Ca_sens_rcpt-rel"/>
</dbReference>
<dbReference type="InterPro" id="IPR017978">
    <property type="entry name" value="GPCR_3_C"/>
</dbReference>
<dbReference type="Pfam" id="PF07562">
    <property type="entry name" value="NCD3G"/>
    <property type="match status" value="1"/>
</dbReference>
<evidence type="ECO:0000256" key="5">
    <source>
        <dbReference type="ARBA" id="ARBA00022989"/>
    </source>
</evidence>
<feature type="transmembrane region" description="Helical" evidence="11">
    <location>
        <begin position="744"/>
        <end position="767"/>
    </location>
</feature>
<dbReference type="PROSITE" id="PS50259">
    <property type="entry name" value="G_PROTEIN_RECEP_F3_4"/>
    <property type="match status" value="1"/>
</dbReference>
<evidence type="ECO:0000256" key="12">
    <source>
        <dbReference type="SAM" id="SignalP"/>
    </source>
</evidence>
<feature type="chain" id="PRO_5045155318" evidence="12">
    <location>
        <begin position="21"/>
        <end position="848"/>
    </location>
</feature>
<evidence type="ECO:0000313" key="15">
    <source>
        <dbReference type="RefSeq" id="XP_034277760.2"/>
    </source>
</evidence>
<keyword evidence="6" id="KW-0297">G-protein coupled receptor</keyword>
<dbReference type="Proteomes" id="UP001652622">
    <property type="component" value="Unplaced"/>
</dbReference>
<feature type="transmembrane region" description="Helical" evidence="11">
    <location>
        <begin position="700"/>
        <end position="717"/>
    </location>
</feature>
<dbReference type="InterPro" id="IPR028082">
    <property type="entry name" value="Peripla_BP_I"/>
</dbReference>
<feature type="domain" description="G-protein coupled receptors family 3 profile" evidence="13">
    <location>
        <begin position="585"/>
        <end position="848"/>
    </location>
</feature>
<keyword evidence="5 11" id="KW-1133">Transmembrane helix</keyword>
<keyword evidence="7 11" id="KW-0472">Membrane</keyword>
<keyword evidence="2" id="KW-1003">Cell membrane</keyword>
<dbReference type="PANTHER" id="PTHR24061">
    <property type="entry name" value="CALCIUM-SENSING RECEPTOR-RELATED"/>
    <property type="match status" value="1"/>
</dbReference>
<dbReference type="InParanoid" id="A0A6P9CD53"/>
<evidence type="ECO:0000256" key="10">
    <source>
        <dbReference type="ARBA" id="ARBA00023224"/>
    </source>
</evidence>
<dbReference type="Pfam" id="PF01094">
    <property type="entry name" value="ANF_receptor"/>
    <property type="match status" value="1"/>
</dbReference>
<keyword evidence="3 11" id="KW-0812">Transmembrane</keyword>
<dbReference type="Pfam" id="PF00003">
    <property type="entry name" value="7tm_3"/>
    <property type="match status" value="1"/>
</dbReference>
<keyword evidence="8" id="KW-0675">Receptor</keyword>
<dbReference type="GO" id="GO:0005886">
    <property type="term" value="C:plasma membrane"/>
    <property type="evidence" value="ECO:0007669"/>
    <property type="project" value="UniProtKB-SubCell"/>
</dbReference>
<gene>
    <name evidence="15" type="primary">LOC117668158</name>
</gene>
<dbReference type="PRINTS" id="PR01535">
    <property type="entry name" value="VOMERONASL2R"/>
</dbReference>
<evidence type="ECO:0000256" key="4">
    <source>
        <dbReference type="ARBA" id="ARBA00022729"/>
    </source>
</evidence>
<keyword evidence="9" id="KW-0325">Glycoprotein</keyword>
<evidence type="ECO:0000256" key="11">
    <source>
        <dbReference type="SAM" id="Phobius"/>
    </source>
</evidence>
<feature type="transmembrane region" description="Helical" evidence="11">
    <location>
        <begin position="656"/>
        <end position="680"/>
    </location>
</feature>
<dbReference type="CDD" id="cd15283">
    <property type="entry name" value="7tmC_V2R_pheromone"/>
    <property type="match status" value="1"/>
</dbReference>
<evidence type="ECO:0000259" key="13">
    <source>
        <dbReference type="PROSITE" id="PS50259"/>
    </source>
</evidence>
<evidence type="ECO:0000256" key="9">
    <source>
        <dbReference type="ARBA" id="ARBA00023180"/>
    </source>
</evidence>
<organism evidence="14 15">
    <name type="scientific">Pantherophis guttatus</name>
    <name type="common">Corn snake</name>
    <name type="synonym">Elaphe guttata</name>
    <dbReference type="NCBI Taxonomy" id="94885"/>
    <lineage>
        <taxon>Eukaryota</taxon>
        <taxon>Metazoa</taxon>
        <taxon>Chordata</taxon>
        <taxon>Craniata</taxon>
        <taxon>Vertebrata</taxon>
        <taxon>Euteleostomi</taxon>
        <taxon>Lepidosauria</taxon>
        <taxon>Squamata</taxon>
        <taxon>Bifurcata</taxon>
        <taxon>Unidentata</taxon>
        <taxon>Episquamata</taxon>
        <taxon>Toxicofera</taxon>
        <taxon>Serpentes</taxon>
        <taxon>Colubroidea</taxon>
        <taxon>Colubridae</taxon>
        <taxon>Colubrinae</taxon>
        <taxon>Pantherophis</taxon>
    </lineage>
</organism>
<evidence type="ECO:0000256" key="3">
    <source>
        <dbReference type="ARBA" id="ARBA00022692"/>
    </source>
</evidence>
<dbReference type="RefSeq" id="XP_034277760.2">
    <property type="nucleotide sequence ID" value="XM_034421869.2"/>
</dbReference>
<dbReference type="InterPro" id="IPR017979">
    <property type="entry name" value="GPCR_3_CS"/>
</dbReference>
<feature type="transmembrane region" description="Helical" evidence="11">
    <location>
        <begin position="779"/>
        <end position="799"/>
    </location>
</feature>
<dbReference type="InterPro" id="IPR004073">
    <property type="entry name" value="GPCR_3_vmron_rcpt_2"/>
</dbReference>
<protein>
    <submittedName>
        <fullName evidence="15">Vomeronasal type-2 receptor 26-like</fullName>
    </submittedName>
</protein>
<dbReference type="SUPFAM" id="SSF53822">
    <property type="entry name" value="Periplasmic binding protein-like I"/>
    <property type="match status" value="1"/>
</dbReference>
<dbReference type="InterPro" id="IPR038550">
    <property type="entry name" value="GPCR_3_9-Cys_sf"/>
</dbReference>
<dbReference type="PANTHER" id="PTHR24061:SF599">
    <property type="entry name" value="G-PROTEIN COUPLED RECEPTORS FAMILY 3 PROFILE DOMAIN-CONTAINING PROTEIN"/>
    <property type="match status" value="1"/>
</dbReference>
<dbReference type="InterPro" id="IPR011500">
    <property type="entry name" value="GPCR_3_9-Cys_dom"/>
</dbReference>
<proteinExistence type="predicted"/>
<dbReference type="InterPro" id="IPR000337">
    <property type="entry name" value="GPCR_3"/>
</dbReference>
<dbReference type="PRINTS" id="PR00248">
    <property type="entry name" value="GPCRMGR"/>
</dbReference>
<keyword evidence="10" id="KW-0807">Transducer</keyword>
<dbReference type="Gene3D" id="2.10.50.30">
    <property type="entry name" value="GPCR, family 3, nine cysteines domain"/>
    <property type="match status" value="1"/>
</dbReference>
<dbReference type="PROSITE" id="PS00981">
    <property type="entry name" value="G_PROTEIN_RECEP_F3_3"/>
    <property type="match status" value="1"/>
</dbReference>
<comment type="subcellular location">
    <subcellularLocation>
        <location evidence="1">Cell membrane</location>
        <topology evidence="1">Multi-pass membrane protein</topology>
    </subcellularLocation>
</comment>
<feature type="signal peptide" evidence="12">
    <location>
        <begin position="1"/>
        <end position="20"/>
    </location>
</feature>
<evidence type="ECO:0000256" key="1">
    <source>
        <dbReference type="ARBA" id="ARBA00004651"/>
    </source>
</evidence>
<name>A0A6P9CD53_PANGU</name>
<accession>A0A6P9CD53</accession>
<dbReference type="InterPro" id="IPR001828">
    <property type="entry name" value="ANF_lig-bd_rcpt"/>
</dbReference>
<keyword evidence="4 12" id="KW-0732">Signal</keyword>
<dbReference type="AlphaFoldDB" id="A0A6P9CD53"/>
<evidence type="ECO:0000256" key="8">
    <source>
        <dbReference type="ARBA" id="ARBA00023170"/>
    </source>
</evidence>
<evidence type="ECO:0000256" key="6">
    <source>
        <dbReference type="ARBA" id="ARBA00023040"/>
    </source>
</evidence>
<keyword evidence="14" id="KW-1185">Reference proteome</keyword>
<feature type="transmembrane region" description="Helical" evidence="11">
    <location>
        <begin position="805"/>
        <end position="827"/>
    </location>
</feature>
<dbReference type="KEGG" id="pgut:117668158"/>
<feature type="transmembrane region" description="Helical" evidence="11">
    <location>
        <begin position="585"/>
        <end position="610"/>
    </location>
</feature>
<dbReference type="GeneID" id="117668158"/>
<feature type="transmembrane region" description="Helical" evidence="11">
    <location>
        <begin position="622"/>
        <end position="644"/>
    </location>
</feature>